<dbReference type="GO" id="GO:0019843">
    <property type="term" value="F:rRNA binding"/>
    <property type="evidence" value="ECO:0007669"/>
    <property type="project" value="UniProtKB-KW"/>
</dbReference>
<dbReference type="InterPro" id="IPR031309">
    <property type="entry name" value="Ribosomal_uL5_C"/>
</dbReference>
<evidence type="ECO:0008006" key="14">
    <source>
        <dbReference type="Google" id="ProtNLM"/>
    </source>
</evidence>
<dbReference type="GO" id="GO:0005634">
    <property type="term" value="C:nucleus"/>
    <property type="evidence" value="ECO:0007669"/>
    <property type="project" value="UniProtKB-SubCell"/>
</dbReference>
<dbReference type="InterPro" id="IPR002132">
    <property type="entry name" value="Ribosomal_uL5"/>
</dbReference>
<evidence type="ECO:0000256" key="8">
    <source>
        <dbReference type="ARBA" id="ARBA00023242"/>
    </source>
</evidence>
<evidence type="ECO:0000256" key="10">
    <source>
        <dbReference type="RuleBase" id="RU003930"/>
    </source>
</evidence>
<evidence type="ECO:0000256" key="1">
    <source>
        <dbReference type="ARBA" id="ARBA00004123"/>
    </source>
</evidence>
<evidence type="ECO:0000256" key="3">
    <source>
        <dbReference type="ARBA" id="ARBA00008553"/>
    </source>
</evidence>
<protein>
    <recommendedName>
        <fullName evidence="14">60S ribosomal protein L11</fullName>
    </recommendedName>
</protein>
<accession>A0A6B2LM47</accession>
<evidence type="ECO:0000256" key="7">
    <source>
        <dbReference type="ARBA" id="ARBA00022980"/>
    </source>
</evidence>
<dbReference type="SUPFAM" id="SSF55282">
    <property type="entry name" value="RL5-like"/>
    <property type="match status" value="1"/>
</dbReference>
<dbReference type="Pfam" id="PF00673">
    <property type="entry name" value="Ribosomal_L5_C"/>
    <property type="match status" value="1"/>
</dbReference>
<feature type="domain" description="Large ribosomal subunit protein uL5 C-terminal" evidence="12">
    <location>
        <begin position="57"/>
        <end position="154"/>
    </location>
</feature>
<evidence type="ECO:0000256" key="6">
    <source>
        <dbReference type="ARBA" id="ARBA00022884"/>
    </source>
</evidence>
<keyword evidence="5" id="KW-0699">rRNA-binding</keyword>
<dbReference type="NCBIfam" id="NF003258">
    <property type="entry name" value="PRK04219.1"/>
    <property type="match status" value="1"/>
</dbReference>
<proteinExistence type="inferred from homology"/>
<dbReference type="InterPro" id="IPR031310">
    <property type="entry name" value="Ribosomal_uL5_N"/>
</dbReference>
<evidence type="ECO:0000313" key="13">
    <source>
        <dbReference type="EMBL" id="NDV38084.1"/>
    </source>
</evidence>
<keyword evidence="7 10" id="KW-0689">Ribosomal protein</keyword>
<evidence type="ECO:0000259" key="11">
    <source>
        <dbReference type="Pfam" id="PF00281"/>
    </source>
</evidence>
<dbReference type="GO" id="GO:1990904">
    <property type="term" value="C:ribonucleoprotein complex"/>
    <property type="evidence" value="ECO:0007669"/>
    <property type="project" value="UniProtKB-KW"/>
</dbReference>
<dbReference type="PIRSF" id="PIRSF002161">
    <property type="entry name" value="Ribosomal_L5"/>
    <property type="match status" value="1"/>
</dbReference>
<dbReference type="Gene3D" id="3.30.1440.10">
    <property type="match status" value="1"/>
</dbReference>
<comment type="subcellular location">
    <subcellularLocation>
        <location evidence="2">Cytoplasm</location>
    </subcellularLocation>
    <subcellularLocation>
        <location evidence="1">Nucleus</location>
    </subcellularLocation>
</comment>
<dbReference type="PANTHER" id="PTHR11994">
    <property type="entry name" value="60S RIBOSOMAL PROTEIN L11-RELATED"/>
    <property type="match status" value="1"/>
</dbReference>
<keyword evidence="6" id="KW-0694">RNA-binding</keyword>
<keyword evidence="9 10" id="KW-0687">Ribonucleoprotein</keyword>
<evidence type="ECO:0000259" key="12">
    <source>
        <dbReference type="Pfam" id="PF00673"/>
    </source>
</evidence>
<comment type="similarity">
    <text evidence="3 10">Belongs to the universal ribosomal protein uL5 family.</text>
</comment>
<dbReference type="AlphaFoldDB" id="A0A6B2LM47"/>
<feature type="domain" description="Large ribosomal subunit protein uL5 N-terminal" evidence="11">
    <location>
        <begin position="1"/>
        <end position="52"/>
    </location>
</feature>
<dbReference type="FunFam" id="3.30.1440.10:FF:000004">
    <property type="entry name" value="60S ribosomal protein L11, putative"/>
    <property type="match status" value="1"/>
</dbReference>
<keyword evidence="8" id="KW-0539">Nucleus</keyword>
<evidence type="ECO:0000256" key="2">
    <source>
        <dbReference type="ARBA" id="ARBA00004496"/>
    </source>
</evidence>
<dbReference type="Pfam" id="PF00281">
    <property type="entry name" value="Ribosomal_L5"/>
    <property type="match status" value="1"/>
</dbReference>
<name>A0A6B2LM47_9EUKA</name>
<dbReference type="EMBL" id="GIBP01009115">
    <property type="protein sequence ID" value="NDV38084.1"/>
    <property type="molecule type" value="Transcribed_RNA"/>
</dbReference>
<keyword evidence="4" id="KW-0963">Cytoplasm</keyword>
<dbReference type="GO" id="GO:0005840">
    <property type="term" value="C:ribosome"/>
    <property type="evidence" value="ECO:0007669"/>
    <property type="project" value="UniProtKB-KW"/>
</dbReference>
<evidence type="ECO:0000256" key="5">
    <source>
        <dbReference type="ARBA" id="ARBA00022730"/>
    </source>
</evidence>
<organism evidence="13">
    <name type="scientific">Arcella intermedia</name>
    <dbReference type="NCBI Taxonomy" id="1963864"/>
    <lineage>
        <taxon>Eukaryota</taxon>
        <taxon>Amoebozoa</taxon>
        <taxon>Tubulinea</taxon>
        <taxon>Elardia</taxon>
        <taxon>Arcellinida</taxon>
        <taxon>Sphaerothecina</taxon>
        <taxon>Arcellidae</taxon>
        <taxon>Arcella</taxon>
    </lineage>
</organism>
<reference evidence="13" key="1">
    <citation type="journal article" date="2020" name="J. Eukaryot. Microbiol.">
        <title>De novo Sequencing, Assembly and Annotation of the Transcriptome for the Free-Living Testate Amoeba Arcella intermedia.</title>
        <authorList>
            <person name="Ribeiro G.M."/>
            <person name="Porfirio-Sousa A.L."/>
            <person name="Maurer-Alcala X.X."/>
            <person name="Katz L.A."/>
            <person name="Lahr D.J.G."/>
        </authorList>
    </citation>
    <scope>NUCLEOTIDE SEQUENCE</scope>
</reference>
<sequence length="169" mass="19341">MKKVRIEKLVVNICVGESGDKLIRAGKVLEQLTDQKGVHGKARLTVRTFGIRRNEEISVFATVRGQKAREILETALKVKEFELRENNFSDTGCFGFGIEEHIDLGIKYDPQVGIYGMDIFVQLTRPGYNISKRKHKRGTIGRHHKVAKEDAIKWFQDEFDGVVLKQKKE</sequence>
<evidence type="ECO:0000256" key="4">
    <source>
        <dbReference type="ARBA" id="ARBA00022490"/>
    </source>
</evidence>
<dbReference type="GO" id="GO:0005737">
    <property type="term" value="C:cytoplasm"/>
    <property type="evidence" value="ECO:0007669"/>
    <property type="project" value="UniProtKB-SubCell"/>
</dbReference>
<evidence type="ECO:0000256" key="9">
    <source>
        <dbReference type="ARBA" id="ARBA00023274"/>
    </source>
</evidence>
<dbReference type="InterPro" id="IPR022803">
    <property type="entry name" value="Ribosomal_uL5_dom_sf"/>
</dbReference>
<dbReference type="GO" id="GO:0006412">
    <property type="term" value="P:translation"/>
    <property type="evidence" value="ECO:0007669"/>
    <property type="project" value="InterPro"/>
</dbReference>
<dbReference type="InterPro" id="IPR057266">
    <property type="entry name" value="Ribosomal_uL5_euk/arc-type"/>
</dbReference>
<dbReference type="GO" id="GO:0003735">
    <property type="term" value="F:structural constituent of ribosome"/>
    <property type="evidence" value="ECO:0007669"/>
    <property type="project" value="InterPro"/>
</dbReference>